<keyword evidence="2" id="KW-1185">Reference proteome</keyword>
<reference evidence="2" key="1">
    <citation type="submission" date="2018-02" db="EMBL/GenBank/DDBJ databases">
        <title>Phenotypic and genomic properties of facultatively anaerobic sulfur-reducing natronoarchaea from hypersaline soda lakes.</title>
        <authorList>
            <person name="Sorokin D.Y."/>
            <person name="Kublanov I.V."/>
            <person name="Roman P."/>
            <person name="Sinninghe Damste J.S."/>
            <person name="Golyshin P.N."/>
            <person name="Rojo D."/>
            <person name="Ciordia S."/>
            <person name="Mena M.D.C."/>
            <person name="Ferrer M."/>
            <person name="Messina E."/>
            <person name="Smedile F."/>
            <person name="La Spada G."/>
            <person name="La Cono V."/>
            <person name="Yakimov M.M."/>
        </authorList>
    </citation>
    <scope>NUCLEOTIDE SEQUENCE [LARGE SCALE GENOMIC DNA]</scope>
    <source>
        <strain evidence="2">AArc-Mg</strain>
    </source>
</reference>
<proteinExistence type="predicted"/>
<dbReference type="KEGG" id="nag:AArcMg_0320"/>
<dbReference type="Pfam" id="PF12974">
    <property type="entry name" value="Phosphonate-bd"/>
    <property type="match status" value="1"/>
</dbReference>
<accession>A0A346PLE8</accession>
<evidence type="ECO:0000313" key="1">
    <source>
        <dbReference type="EMBL" id="AXR80343.1"/>
    </source>
</evidence>
<sequence>MLQDNGLDLGNAVDGGSAEDFEWIGDQAHDIALGQLMDDDSIAAAGAGEFVTIPNISPDEIADNFPEVADISAEFDGAGSDSTDLRLLEASPPLPRAPIVANGEWDDDLRAEIDEFLINADEDVLGHDAHQLAEDLALDIDDEVLDAFEEDDDFDIDDWDVDADDWQEFDDHLLWFTGIQEADASDYDPIADFAADLGIDYDDLA</sequence>
<name>A0A346PLE8_9EURY</name>
<evidence type="ECO:0000313" key="2">
    <source>
        <dbReference type="Proteomes" id="UP000258613"/>
    </source>
</evidence>
<dbReference type="Proteomes" id="UP000258613">
    <property type="component" value="Chromosome"/>
</dbReference>
<dbReference type="EMBL" id="CP027033">
    <property type="protein sequence ID" value="AXR80343.1"/>
    <property type="molecule type" value="Genomic_DNA"/>
</dbReference>
<dbReference type="AlphaFoldDB" id="A0A346PLE8"/>
<protein>
    <submittedName>
        <fullName evidence="1">Phosphonate ABC transporter phosphate-binding periplasmic component</fullName>
    </submittedName>
</protein>
<organism evidence="1 2">
    <name type="scientific">Natrarchaeobaculum sulfurireducens</name>
    <dbReference type="NCBI Taxonomy" id="2044521"/>
    <lineage>
        <taxon>Archaea</taxon>
        <taxon>Methanobacteriati</taxon>
        <taxon>Methanobacteriota</taxon>
        <taxon>Stenosarchaea group</taxon>
        <taxon>Halobacteria</taxon>
        <taxon>Halobacteriales</taxon>
        <taxon>Natrialbaceae</taxon>
        <taxon>Natrarchaeobaculum</taxon>
    </lineage>
</organism>
<gene>
    <name evidence="1" type="ORF">AArcMg_0320</name>
</gene>